<accession>A0A3E0B345</accession>
<keyword evidence="1" id="KW-1133">Transmembrane helix</keyword>
<reference evidence="2 3" key="1">
    <citation type="submission" date="2018-08" db="EMBL/GenBank/DDBJ databases">
        <title>Genomic Encyclopedia of Type Strains, Phase IV (KMG-IV): sequencing the most valuable type-strain genomes for metagenomic binning, comparative biology and taxonomic classification.</title>
        <authorList>
            <person name="Goeker M."/>
        </authorList>
    </citation>
    <scope>NUCLEOTIDE SEQUENCE [LARGE SCALE GENOMIC DNA]</scope>
    <source>
        <strain evidence="2 3">DSM 17274</strain>
    </source>
</reference>
<protein>
    <submittedName>
        <fullName evidence="2">Uncharacterized protein</fullName>
    </submittedName>
</protein>
<feature type="transmembrane region" description="Helical" evidence="1">
    <location>
        <begin position="6"/>
        <end position="23"/>
    </location>
</feature>
<dbReference type="Proteomes" id="UP000257076">
    <property type="component" value="Unassembled WGS sequence"/>
</dbReference>
<feature type="transmembrane region" description="Helical" evidence="1">
    <location>
        <begin position="58"/>
        <end position="76"/>
    </location>
</feature>
<evidence type="ECO:0000256" key="1">
    <source>
        <dbReference type="SAM" id="Phobius"/>
    </source>
</evidence>
<comment type="caution">
    <text evidence="2">The sequence shown here is derived from an EMBL/GenBank/DDBJ whole genome shotgun (WGS) entry which is preliminary data.</text>
</comment>
<evidence type="ECO:0000313" key="3">
    <source>
        <dbReference type="Proteomes" id="UP000257076"/>
    </source>
</evidence>
<keyword evidence="1" id="KW-0472">Membrane</keyword>
<gene>
    <name evidence="2" type="ORF">DFR63_0015</name>
</gene>
<sequence>MIFINILYLLLVIGGIILFAYSFKNKRSVYAMLALILILVPVIILTIGSSLFGLAPALPLLILMVIPPVDSIYISGKKSTDLDKTI</sequence>
<organism evidence="2 3">
    <name type="scientific">Jeotgalicoccus halotolerans</name>
    <dbReference type="NCBI Taxonomy" id="157227"/>
    <lineage>
        <taxon>Bacteria</taxon>
        <taxon>Bacillati</taxon>
        <taxon>Bacillota</taxon>
        <taxon>Bacilli</taxon>
        <taxon>Bacillales</taxon>
        <taxon>Staphylococcaceae</taxon>
        <taxon>Jeotgalicoccus</taxon>
    </lineage>
</organism>
<proteinExistence type="predicted"/>
<feature type="transmembrane region" description="Helical" evidence="1">
    <location>
        <begin position="30"/>
        <end position="52"/>
    </location>
</feature>
<name>A0A3E0B345_9STAP</name>
<evidence type="ECO:0000313" key="2">
    <source>
        <dbReference type="EMBL" id="REG26374.1"/>
    </source>
</evidence>
<keyword evidence="3" id="KW-1185">Reference proteome</keyword>
<dbReference type="EMBL" id="QUMW01000001">
    <property type="protein sequence ID" value="REG26374.1"/>
    <property type="molecule type" value="Genomic_DNA"/>
</dbReference>
<dbReference type="RefSeq" id="WP_115883745.1">
    <property type="nucleotide sequence ID" value="NZ_CBCSHX010000010.1"/>
</dbReference>
<keyword evidence="1" id="KW-0812">Transmembrane</keyword>
<dbReference type="AlphaFoldDB" id="A0A3E0B345"/>